<dbReference type="PANTHER" id="PTHR43394:SF19">
    <property type="entry name" value="ABC TRANSPORTER B FAMILY"/>
    <property type="match status" value="1"/>
</dbReference>
<dbReference type="PROSITE" id="PS50929">
    <property type="entry name" value="ABC_TM1F"/>
    <property type="match status" value="1"/>
</dbReference>
<evidence type="ECO:0000256" key="3">
    <source>
        <dbReference type="ARBA" id="ARBA00022989"/>
    </source>
</evidence>
<proteinExistence type="predicted"/>
<name>A0A0B1S4T3_OESDE</name>
<dbReference type="GO" id="GO:0015421">
    <property type="term" value="F:ABC-type oligopeptide transporter activity"/>
    <property type="evidence" value="ECO:0007669"/>
    <property type="project" value="TreeGrafter"/>
</dbReference>
<organism evidence="7 8">
    <name type="scientific">Oesophagostomum dentatum</name>
    <name type="common">Nodular worm</name>
    <dbReference type="NCBI Taxonomy" id="61180"/>
    <lineage>
        <taxon>Eukaryota</taxon>
        <taxon>Metazoa</taxon>
        <taxon>Ecdysozoa</taxon>
        <taxon>Nematoda</taxon>
        <taxon>Chromadorea</taxon>
        <taxon>Rhabditida</taxon>
        <taxon>Rhabditina</taxon>
        <taxon>Rhabditomorpha</taxon>
        <taxon>Strongyloidea</taxon>
        <taxon>Strongylidae</taxon>
        <taxon>Oesophagostomum</taxon>
    </lineage>
</organism>
<feature type="non-terminal residue" evidence="7">
    <location>
        <position position="215"/>
    </location>
</feature>
<accession>A0A0B1S4T3</accession>
<dbReference type="InterPro" id="IPR039421">
    <property type="entry name" value="Type_1_exporter"/>
</dbReference>
<comment type="subcellular location">
    <subcellularLocation>
        <location evidence="1">Membrane</location>
        <topology evidence="1">Multi-pass membrane protein</topology>
    </subcellularLocation>
</comment>
<evidence type="ECO:0000313" key="8">
    <source>
        <dbReference type="Proteomes" id="UP000053660"/>
    </source>
</evidence>
<dbReference type="AlphaFoldDB" id="A0A0B1S4T3"/>
<dbReference type="InterPro" id="IPR011527">
    <property type="entry name" value="ABC1_TM_dom"/>
</dbReference>
<dbReference type="OrthoDB" id="6500128at2759"/>
<sequence length="215" mass="24331">MRALVRAVIIAIILGLLSTIFGGLRGGTFTYASALVSRQIRLDLFRALVKQEIAFFDTTKSGETISRLSSDCQVMATNASTHLNVFLRNFVMFAGSLCVMFYMSWKLTLKLSEETQTAVAKANDKAEEVLSTMRTVRSFASEMFEVKAFEENLDSTLKYNRKKSLAYMGYTWNNEFSQNAVLIAVLWYGGHLVMTDHMDGKDLFKFLMYQIQLGE</sequence>
<evidence type="ECO:0000313" key="7">
    <source>
        <dbReference type="EMBL" id="KHJ78891.1"/>
    </source>
</evidence>
<feature type="transmembrane region" description="Helical" evidence="5">
    <location>
        <begin position="85"/>
        <end position="105"/>
    </location>
</feature>
<evidence type="ECO:0000259" key="6">
    <source>
        <dbReference type="PROSITE" id="PS50929"/>
    </source>
</evidence>
<reference evidence="7 8" key="1">
    <citation type="submission" date="2014-03" db="EMBL/GenBank/DDBJ databases">
        <title>Draft genome of the hookworm Oesophagostomum dentatum.</title>
        <authorList>
            <person name="Mitreva M."/>
        </authorList>
    </citation>
    <scope>NUCLEOTIDE SEQUENCE [LARGE SCALE GENOMIC DNA]</scope>
    <source>
        <strain evidence="7 8">OD-Hann</strain>
    </source>
</reference>
<gene>
    <name evidence="7" type="ORF">OESDEN_21480</name>
</gene>
<dbReference type="Pfam" id="PF00664">
    <property type="entry name" value="ABC_membrane"/>
    <property type="match status" value="2"/>
</dbReference>
<dbReference type="Gene3D" id="1.20.1560.10">
    <property type="entry name" value="ABC transporter type 1, transmembrane domain"/>
    <property type="match status" value="1"/>
</dbReference>
<evidence type="ECO:0000256" key="4">
    <source>
        <dbReference type="ARBA" id="ARBA00023136"/>
    </source>
</evidence>
<evidence type="ECO:0000256" key="5">
    <source>
        <dbReference type="SAM" id="Phobius"/>
    </source>
</evidence>
<dbReference type="InterPro" id="IPR036640">
    <property type="entry name" value="ABC1_TM_sf"/>
</dbReference>
<evidence type="ECO:0000256" key="2">
    <source>
        <dbReference type="ARBA" id="ARBA00022692"/>
    </source>
</evidence>
<keyword evidence="2 5" id="KW-0812">Transmembrane</keyword>
<keyword evidence="4 5" id="KW-0472">Membrane</keyword>
<feature type="transmembrane region" description="Helical" evidence="5">
    <location>
        <begin position="7"/>
        <end position="24"/>
    </location>
</feature>
<evidence type="ECO:0000256" key="1">
    <source>
        <dbReference type="ARBA" id="ARBA00004141"/>
    </source>
</evidence>
<keyword evidence="3 5" id="KW-1133">Transmembrane helix</keyword>
<dbReference type="EMBL" id="KN608273">
    <property type="protein sequence ID" value="KHJ78891.1"/>
    <property type="molecule type" value="Genomic_DNA"/>
</dbReference>
<dbReference type="SUPFAM" id="SSF90123">
    <property type="entry name" value="ABC transporter transmembrane region"/>
    <property type="match status" value="1"/>
</dbReference>
<dbReference type="PANTHER" id="PTHR43394">
    <property type="entry name" value="ATP-DEPENDENT PERMEASE MDL1, MITOCHONDRIAL"/>
    <property type="match status" value="1"/>
</dbReference>
<dbReference type="GO" id="GO:0005524">
    <property type="term" value="F:ATP binding"/>
    <property type="evidence" value="ECO:0007669"/>
    <property type="project" value="InterPro"/>
</dbReference>
<keyword evidence="8" id="KW-1185">Reference proteome</keyword>
<dbReference type="Proteomes" id="UP000053660">
    <property type="component" value="Unassembled WGS sequence"/>
</dbReference>
<feature type="domain" description="ABC transmembrane type-1" evidence="6">
    <location>
        <begin position="1"/>
        <end position="215"/>
    </location>
</feature>
<dbReference type="GO" id="GO:0016020">
    <property type="term" value="C:membrane"/>
    <property type="evidence" value="ECO:0007669"/>
    <property type="project" value="UniProtKB-SubCell"/>
</dbReference>
<protein>
    <submittedName>
        <fullName evidence="7">ABC transporter transmembrane region</fullName>
    </submittedName>
</protein>